<protein>
    <submittedName>
        <fullName evidence="2">Methyltransferase</fullName>
    </submittedName>
</protein>
<evidence type="ECO:0000313" key="2">
    <source>
        <dbReference type="EMBL" id="GEC22473.1"/>
    </source>
</evidence>
<keyword evidence="2" id="KW-0489">Methyltransferase</keyword>
<feature type="domain" description="Methyltransferase" evidence="1">
    <location>
        <begin position="53"/>
        <end position="148"/>
    </location>
</feature>
<proteinExistence type="predicted"/>
<dbReference type="GO" id="GO:0032259">
    <property type="term" value="P:methylation"/>
    <property type="evidence" value="ECO:0007669"/>
    <property type="project" value="UniProtKB-KW"/>
</dbReference>
<evidence type="ECO:0000313" key="3">
    <source>
        <dbReference type="Proteomes" id="UP000320338"/>
    </source>
</evidence>
<dbReference type="SUPFAM" id="SSF53335">
    <property type="entry name" value="S-adenosyl-L-methionine-dependent methyltransferases"/>
    <property type="match status" value="1"/>
</dbReference>
<dbReference type="InterPro" id="IPR041698">
    <property type="entry name" value="Methyltransf_25"/>
</dbReference>
<evidence type="ECO:0000259" key="1">
    <source>
        <dbReference type="Pfam" id="PF13649"/>
    </source>
</evidence>
<dbReference type="InterPro" id="IPR029063">
    <property type="entry name" value="SAM-dependent_MTases_sf"/>
</dbReference>
<dbReference type="GO" id="GO:0008168">
    <property type="term" value="F:methyltransferase activity"/>
    <property type="evidence" value="ECO:0007669"/>
    <property type="project" value="UniProtKB-KW"/>
</dbReference>
<reference evidence="2 3" key="1">
    <citation type="submission" date="2019-06" db="EMBL/GenBank/DDBJ databases">
        <title>Whole genome shotgun sequence of Pseudonocardia hydrocarbonoxydans NBRC 14498.</title>
        <authorList>
            <person name="Hosoyama A."/>
            <person name="Uohara A."/>
            <person name="Ohji S."/>
            <person name="Ichikawa N."/>
        </authorList>
    </citation>
    <scope>NUCLEOTIDE SEQUENCE [LARGE SCALE GENOMIC DNA]</scope>
    <source>
        <strain evidence="2 3">NBRC 14498</strain>
    </source>
</reference>
<accession>A0A4Y3WUF8</accession>
<dbReference type="PANTHER" id="PTHR43591">
    <property type="entry name" value="METHYLTRANSFERASE"/>
    <property type="match status" value="1"/>
</dbReference>
<gene>
    <name evidence="2" type="ORF">PHY01_47560</name>
</gene>
<keyword evidence="2" id="KW-0808">Transferase</keyword>
<dbReference type="RefSeq" id="WP_246086110.1">
    <property type="nucleotide sequence ID" value="NZ_BAAARZ010000029.1"/>
</dbReference>
<name>A0A4Y3WUF8_9PSEU</name>
<sequence>MENQDAPNSDQRRAWDGPTGDFWTDHADRFDACVAAYHRPLLDAAAIAATDAVLDVGCGAGQVTRDAARRASAGSALGVDLSVRMLDLARRTAAADGVGNATFRHADAQTHPFDPGAFDVAVSRHGSMFFDDPPAAFANIAGALRPGGRLALLTWQGYERQEWLRTFRDAFAAGRDLPPIPTGSPSPLALSDPDAVRALLTGAGFVDVDLTDLAEPMWFGADPDDALGFVAGLQAGMLDDLDDAARAGALQTLRSALADHATPRGVELASAAWLVRATRR</sequence>
<dbReference type="Proteomes" id="UP000320338">
    <property type="component" value="Unassembled WGS sequence"/>
</dbReference>
<dbReference type="Pfam" id="PF13649">
    <property type="entry name" value="Methyltransf_25"/>
    <property type="match status" value="1"/>
</dbReference>
<keyword evidence="3" id="KW-1185">Reference proteome</keyword>
<dbReference type="EMBL" id="BJNG01000045">
    <property type="protein sequence ID" value="GEC22473.1"/>
    <property type="molecule type" value="Genomic_DNA"/>
</dbReference>
<organism evidence="2 3">
    <name type="scientific">Pseudonocardia hydrocarbonoxydans</name>
    <dbReference type="NCBI Taxonomy" id="76726"/>
    <lineage>
        <taxon>Bacteria</taxon>
        <taxon>Bacillati</taxon>
        <taxon>Actinomycetota</taxon>
        <taxon>Actinomycetes</taxon>
        <taxon>Pseudonocardiales</taxon>
        <taxon>Pseudonocardiaceae</taxon>
        <taxon>Pseudonocardia</taxon>
    </lineage>
</organism>
<dbReference type="CDD" id="cd02440">
    <property type="entry name" value="AdoMet_MTases"/>
    <property type="match status" value="1"/>
</dbReference>
<dbReference type="AlphaFoldDB" id="A0A4Y3WUF8"/>
<dbReference type="Gene3D" id="3.40.50.150">
    <property type="entry name" value="Vaccinia Virus protein VP39"/>
    <property type="match status" value="1"/>
</dbReference>
<comment type="caution">
    <text evidence="2">The sequence shown here is derived from an EMBL/GenBank/DDBJ whole genome shotgun (WGS) entry which is preliminary data.</text>
</comment>